<dbReference type="Gene3D" id="1.25.40.990">
    <property type="match status" value="1"/>
</dbReference>
<evidence type="ECO:0000313" key="2">
    <source>
        <dbReference type="EMBL" id="ETW10321.1"/>
    </source>
</evidence>
<protein>
    <recommendedName>
        <fullName evidence="1">CSN8/PSMD8/EIF3K domain-containing protein</fullName>
    </recommendedName>
</protein>
<dbReference type="Pfam" id="PF10075">
    <property type="entry name" value="CSN8_PSD8_EIF3K"/>
    <property type="match status" value="1"/>
</dbReference>
<dbReference type="InterPro" id="IPR033464">
    <property type="entry name" value="CSN8_PSD8_EIF3K"/>
</dbReference>
<accession>A0A024UUX5</accession>
<reference evidence="2" key="1">
    <citation type="submission" date="2013-12" db="EMBL/GenBank/DDBJ databases">
        <title>The Genome Sequence of Aphanomyces invadans NJM9701.</title>
        <authorList>
            <consortium name="The Broad Institute Genomics Platform"/>
            <person name="Russ C."/>
            <person name="Tyler B."/>
            <person name="van West P."/>
            <person name="Dieguez-Uribeondo J."/>
            <person name="Young S.K."/>
            <person name="Zeng Q."/>
            <person name="Gargeya S."/>
            <person name="Fitzgerald M."/>
            <person name="Abouelleil A."/>
            <person name="Alvarado L."/>
            <person name="Chapman S.B."/>
            <person name="Gainer-Dewar J."/>
            <person name="Goldberg J."/>
            <person name="Griggs A."/>
            <person name="Gujja S."/>
            <person name="Hansen M."/>
            <person name="Howarth C."/>
            <person name="Imamovic A."/>
            <person name="Ireland A."/>
            <person name="Larimer J."/>
            <person name="McCowan C."/>
            <person name="Murphy C."/>
            <person name="Pearson M."/>
            <person name="Poon T.W."/>
            <person name="Priest M."/>
            <person name="Roberts A."/>
            <person name="Saif S."/>
            <person name="Shea T."/>
            <person name="Sykes S."/>
            <person name="Wortman J."/>
            <person name="Nusbaum C."/>
            <person name="Birren B."/>
        </authorList>
    </citation>
    <scope>NUCLEOTIDE SEQUENCE [LARGE SCALE GENOMIC DNA]</scope>
    <source>
        <strain evidence="2">NJM9701</strain>
    </source>
</reference>
<evidence type="ECO:0000259" key="1">
    <source>
        <dbReference type="Pfam" id="PF10075"/>
    </source>
</evidence>
<dbReference type="EMBL" id="KI913952">
    <property type="protein sequence ID" value="ETW10321.1"/>
    <property type="molecule type" value="Genomic_DNA"/>
</dbReference>
<dbReference type="RefSeq" id="XP_008861732.1">
    <property type="nucleotide sequence ID" value="XM_008863510.1"/>
</dbReference>
<organism evidence="2">
    <name type="scientific">Aphanomyces invadans</name>
    <dbReference type="NCBI Taxonomy" id="157072"/>
    <lineage>
        <taxon>Eukaryota</taxon>
        <taxon>Sar</taxon>
        <taxon>Stramenopiles</taxon>
        <taxon>Oomycota</taxon>
        <taxon>Saprolegniomycetes</taxon>
        <taxon>Saprolegniales</taxon>
        <taxon>Verrucalvaceae</taxon>
        <taxon>Aphanomyces</taxon>
    </lineage>
</organism>
<name>A0A024UUX5_9STRA</name>
<dbReference type="VEuPathDB" id="FungiDB:H310_00653"/>
<sequence>MPLQVNVQAIVAALKTSIREYNASLLSRAYTSVSTAVVAQALGLSHDDALSYCASHHWDVKGTLAFPKHAGDRAPVDPLPSDMDHLHKLSSYILHLEGQTSLKI</sequence>
<dbReference type="AlphaFoldDB" id="A0A024UUX5"/>
<feature type="domain" description="CSN8/PSMD8/EIF3K" evidence="1">
    <location>
        <begin position="6"/>
        <end position="62"/>
    </location>
</feature>
<gene>
    <name evidence="2" type="ORF">H310_00653</name>
</gene>
<proteinExistence type="predicted"/>
<dbReference type="GeneID" id="20077703"/>